<keyword evidence="1" id="KW-0812">Transmembrane</keyword>
<gene>
    <name evidence="2" type="ORF">PCORN_16275</name>
</gene>
<dbReference type="PATRIC" id="fig|1265820.5.peg.3221"/>
<evidence type="ECO:0008006" key="4">
    <source>
        <dbReference type="Google" id="ProtNLM"/>
    </source>
</evidence>
<dbReference type="EMBL" id="AODE01000037">
    <property type="protein sequence ID" value="EUJ25676.1"/>
    <property type="molecule type" value="Genomic_DNA"/>
</dbReference>
<dbReference type="AlphaFoldDB" id="W7BR18"/>
<comment type="caution">
    <text evidence="2">The sequence shown here is derived from an EMBL/GenBank/DDBJ whole genome shotgun (WGS) entry which is preliminary data.</text>
</comment>
<organism evidence="2 3">
    <name type="scientific">Listeria cornellensis FSL F6-0969</name>
    <dbReference type="NCBI Taxonomy" id="1265820"/>
    <lineage>
        <taxon>Bacteria</taxon>
        <taxon>Bacillati</taxon>
        <taxon>Bacillota</taxon>
        <taxon>Bacilli</taxon>
        <taxon>Bacillales</taxon>
        <taxon>Listeriaceae</taxon>
        <taxon>Listeria</taxon>
    </lineage>
</organism>
<reference evidence="2 3" key="1">
    <citation type="journal article" date="2014" name="Int. J. Syst. Evol. Microbiol.">
        <title>Listeria floridensis sp. nov., Listeria aquatica sp. nov., Listeria cornellensis sp. nov., Listeria riparia sp. nov. and Listeria grandensis sp. nov., from agricultural and natural environments.</title>
        <authorList>
            <person name="den Bakker H.C."/>
            <person name="Warchocki S."/>
            <person name="Wright E.M."/>
            <person name="Allred A.F."/>
            <person name="Ahlstrom C."/>
            <person name="Manuel C.S."/>
            <person name="Stasiewicz M.J."/>
            <person name="Burrell A."/>
            <person name="Roof S."/>
            <person name="Strawn L."/>
            <person name="Fortes E.D."/>
            <person name="Nightingale K.K."/>
            <person name="Kephart D."/>
            <person name="Wiedmann M."/>
        </authorList>
    </citation>
    <scope>NUCLEOTIDE SEQUENCE [LARGE SCALE GENOMIC DNA]</scope>
    <source>
        <strain evidence="3">FSL F6-969</strain>
    </source>
</reference>
<evidence type="ECO:0000313" key="2">
    <source>
        <dbReference type="EMBL" id="EUJ25676.1"/>
    </source>
</evidence>
<keyword evidence="1" id="KW-1133">Transmembrane helix</keyword>
<accession>W7BR18</accession>
<feature type="transmembrane region" description="Helical" evidence="1">
    <location>
        <begin position="7"/>
        <end position="25"/>
    </location>
</feature>
<keyword evidence="1" id="KW-0472">Membrane</keyword>
<evidence type="ECO:0000256" key="1">
    <source>
        <dbReference type="SAM" id="Phobius"/>
    </source>
</evidence>
<evidence type="ECO:0000313" key="3">
    <source>
        <dbReference type="Proteomes" id="UP000019254"/>
    </source>
</evidence>
<keyword evidence="3" id="KW-1185">Reference proteome</keyword>
<proteinExistence type="predicted"/>
<sequence>MAIWITVAREMLFMVAFLLILPPFFGAEGVWASIPLSEAVVALSIVIYARRKHIFGKIQ</sequence>
<name>W7BR18_9LIST</name>
<protein>
    <recommendedName>
        <fullName evidence="4">MATE efflux family protein</fullName>
    </recommendedName>
</protein>
<dbReference type="Proteomes" id="UP000019254">
    <property type="component" value="Unassembled WGS sequence"/>
</dbReference>